<sequence>MKQIIQEILNTSIQVKKESIETHIQSLEKCAQKMSECLTSGHKILIFGNGGSAADAQHIAAEFVNRFQIERPPLAAIALTTDTSILTSIGNDYDFNDIFLKQIKAIGKKHDIAWGISTSGNSANVVAALSVAKEMGLTTIGMTGEGGGKTAGHSDILLPVNSRITARIQETHITMAHILCDLVDRILFP</sequence>
<feature type="domain" description="SIS" evidence="10">
    <location>
        <begin position="34"/>
        <end position="189"/>
    </location>
</feature>
<evidence type="ECO:0000313" key="12">
    <source>
        <dbReference type="Proteomes" id="UP000189670"/>
    </source>
</evidence>
<evidence type="ECO:0000256" key="9">
    <source>
        <dbReference type="HAMAP-Rule" id="MF_00067"/>
    </source>
</evidence>
<dbReference type="GO" id="GO:0008968">
    <property type="term" value="F:D-sedoheptulose 7-phosphate isomerase activity"/>
    <property type="evidence" value="ECO:0007669"/>
    <property type="project" value="UniProtKB-UniRule"/>
</dbReference>
<feature type="binding site" evidence="9">
    <location>
        <position position="62"/>
    </location>
    <ligand>
        <name>Zn(2+)</name>
        <dbReference type="ChEBI" id="CHEBI:29105"/>
    </ligand>
</feature>
<feature type="binding site" evidence="9">
    <location>
        <position position="58"/>
    </location>
    <ligand>
        <name>Zn(2+)</name>
        <dbReference type="ChEBI" id="CHEBI:29105"/>
    </ligand>
</feature>
<dbReference type="UniPathway" id="UPA00041">
    <property type="reaction ID" value="UER00436"/>
</dbReference>
<dbReference type="GO" id="GO:0097367">
    <property type="term" value="F:carbohydrate derivative binding"/>
    <property type="evidence" value="ECO:0007669"/>
    <property type="project" value="InterPro"/>
</dbReference>
<evidence type="ECO:0000256" key="6">
    <source>
        <dbReference type="ARBA" id="ARBA00022833"/>
    </source>
</evidence>
<dbReference type="GO" id="GO:0008270">
    <property type="term" value="F:zinc ion binding"/>
    <property type="evidence" value="ECO:0007669"/>
    <property type="project" value="UniProtKB-UniRule"/>
</dbReference>
<proteinExistence type="inferred from homology"/>
<dbReference type="GO" id="GO:0005975">
    <property type="term" value="P:carbohydrate metabolic process"/>
    <property type="evidence" value="ECO:0007669"/>
    <property type="project" value="UniProtKB-UniRule"/>
</dbReference>
<evidence type="ECO:0000256" key="2">
    <source>
        <dbReference type="ARBA" id="ARBA00004496"/>
    </source>
</evidence>
<dbReference type="EC" id="5.3.1.28" evidence="9"/>
<dbReference type="AlphaFoldDB" id="A0A1V1P8U2"/>
<evidence type="ECO:0000256" key="5">
    <source>
        <dbReference type="ARBA" id="ARBA00022723"/>
    </source>
</evidence>
<evidence type="ECO:0000256" key="8">
    <source>
        <dbReference type="ARBA" id="ARBA00023277"/>
    </source>
</evidence>
<dbReference type="PROSITE" id="PS51464">
    <property type="entry name" value="SIS"/>
    <property type="match status" value="1"/>
</dbReference>
<dbReference type="InterPro" id="IPR046348">
    <property type="entry name" value="SIS_dom_sf"/>
</dbReference>
<keyword evidence="4 9" id="KW-0963">Cytoplasm</keyword>
<gene>
    <name evidence="9" type="primary">gmhA</name>
    <name evidence="11" type="ORF">OMM_02640</name>
</gene>
<keyword evidence="8 9" id="KW-0119">Carbohydrate metabolism</keyword>
<comment type="cofactor">
    <cofactor evidence="9">
        <name>Zn(2+)</name>
        <dbReference type="ChEBI" id="CHEBI:29105"/>
    </cofactor>
    <text evidence="9">Binds 1 zinc ion per subunit.</text>
</comment>
<dbReference type="InterPro" id="IPR035461">
    <property type="entry name" value="GmhA/DiaA"/>
</dbReference>
<feature type="binding site" evidence="9">
    <location>
        <begin position="117"/>
        <end position="119"/>
    </location>
    <ligand>
        <name>substrate</name>
    </ligand>
</feature>
<comment type="subcellular location">
    <subcellularLocation>
        <location evidence="2 9">Cytoplasm</location>
    </subcellularLocation>
</comment>
<dbReference type="InterPro" id="IPR050099">
    <property type="entry name" value="SIS_GmhA/DiaA_subfam"/>
</dbReference>
<feature type="binding site" evidence="9">
    <location>
        <position position="169"/>
    </location>
    <ligand>
        <name>Zn(2+)</name>
        <dbReference type="ChEBI" id="CHEBI:29105"/>
    </ligand>
</feature>
<feature type="binding site" evidence="9">
    <location>
        <begin position="49"/>
        <end position="51"/>
    </location>
    <ligand>
        <name>substrate</name>
    </ligand>
</feature>
<accession>A0A1V1P8U2</accession>
<reference evidence="12" key="1">
    <citation type="submission" date="2012-11" db="EMBL/GenBank/DDBJ databases">
        <authorList>
            <person name="Lucero-Rivera Y.E."/>
            <person name="Tovar-Ramirez D."/>
        </authorList>
    </citation>
    <scope>NUCLEOTIDE SEQUENCE [LARGE SCALE GENOMIC DNA]</scope>
    <source>
        <strain evidence="12">Araruama</strain>
    </source>
</reference>
<organism evidence="11 12">
    <name type="scientific">Candidatus Magnetoglobus multicellularis str. Araruama</name>
    <dbReference type="NCBI Taxonomy" id="890399"/>
    <lineage>
        <taxon>Bacteria</taxon>
        <taxon>Pseudomonadati</taxon>
        <taxon>Thermodesulfobacteriota</taxon>
        <taxon>Desulfobacteria</taxon>
        <taxon>Desulfobacterales</taxon>
        <taxon>Desulfobacteraceae</taxon>
        <taxon>Candidatus Magnetoglobus</taxon>
    </lineage>
</organism>
<comment type="miscellaneous">
    <text evidence="9">The reaction produces a racemic mixture of D-glycero-alpha-D-manno-heptose 7-phosphate and D-glycero-beta-D-manno-heptose 7-phosphate.</text>
</comment>
<name>A0A1V1P8U2_9BACT</name>
<dbReference type="Proteomes" id="UP000189670">
    <property type="component" value="Unassembled WGS sequence"/>
</dbReference>
<evidence type="ECO:0000313" key="11">
    <source>
        <dbReference type="EMBL" id="ETR71230.1"/>
    </source>
</evidence>
<comment type="similarity">
    <text evidence="3 9">Belongs to the SIS family. GmhA subfamily.</text>
</comment>
<feature type="binding site" evidence="9">
    <location>
        <position position="122"/>
    </location>
    <ligand>
        <name>substrate</name>
    </ligand>
</feature>
<evidence type="ECO:0000256" key="3">
    <source>
        <dbReference type="ARBA" id="ARBA00009894"/>
    </source>
</evidence>
<keyword evidence="5 9" id="KW-0479">Metal-binding</keyword>
<dbReference type="PANTHER" id="PTHR30390:SF6">
    <property type="entry name" value="DNAA INITIATOR-ASSOCIATING PROTEIN DIAA"/>
    <property type="match status" value="1"/>
</dbReference>
<dbReference type="Pfam" id="PF13580">
    <property type="entry name" value="SIS_2"/>
    <property type="match status" value="1"/>
</dbReference>
<comment type="pathway">
    <text evidence="9">Carbohydrate biosynthesis; D-glycero-D-manno-heptose 7-phosphate biosynthesis; D-glycero-alpha-D-manno-heptose 7-phosphate and D-glycero-beta-D-manno-heptose 7-phosphate from sedoheptulose 7-phosphate: step 1/1.</text>
</comment>
<comment type="function">
    <text evidence="9">Catalyzes the isomerization of sedoheptulose 7-phosphate in D-glycero-D-manno-heptose 7-phosphate.</text>
</comment>
<dbReference type="Gene3D" id="3.40.50.10490">
    <property type="entry name" value="Glucose-6-phosphate isomerase like protein, domain 1"/>
    <property type="match status" value="1"/>
</dbReference>
<dbReference type="CDD" id="cd05006">
    <property type="entry name" value="SIS_GmhA"/>
    <property type="match status" value="1"/>
</dbReference>
<dbReference type="EMBL" id="ATBP01000301">
    <property type="protein sequence ID" value="ETR71230.1"/>
    <property type="molecule type" value="Genomic_DNA"/>
</dbReference>
<comment type="catalytic activity">
    <reaction evidence="1 9">
        <text>2 D-sedoheptulose 7-phosphate = D-glycero-alpha-D-manno-heptose 7-phosphate + D-glycero-beta-D-manno-heptose 7-phosphate</text>
        <dbReference type="Rhea" id="RHEA:27489"/>
        <dbReference type="ChEBI" id="CHEBI:57483"/>
        <dbReference type="ChEBI" id="CHEBI:60203"/>
        <dbReference type="ChEBI" id="CHEBI:60204"/>
        <dbReference type="EC" id="5.3.1.28"/>
    </reaction>
</comment>
<dbReference type="GO" id="GO:0005737">
    <property type="term" value="C:cytoplasm"/>
    <property type="evidence" value="ECO:0007669"/>
    <property type="project" value="UniProtKB-SubCell"/>
</dbReference>
<dbReference type="GO" id="GO:2001061">
    <property type="term" value="P:D-glycero-D-manno-heptose 7-phosphate biosynthetic process"/>
    <property type="evidence" value="ECO:0007669"/>
    <property type="project" value="UniProtKB-UniPathway"/>
</dbReference>
<dbReference type="InterPro" id="IPR001347">
    <property type="entry name" value="SIS_dom"/>
</dbReference>
<feature type="binding site" evidence="9">
    <location>
        <begin position="91"/>
        <end position="92"/>
    </location>
    <ligand>
        <name>substrate</name>
    </ligand>
</feature>
<keyword evidence="7 9" id="KW-0413">Isomerase</keyword>
<dbReference type="HAMAP" id="MF_00067">
    <property type="entry name" value="GmhA"/>
    <property type="match status" value="1"/>
</dbReference>
<dbReference type="SUPFAM" id="SSF53697">
    <property type="entry name" value="SIS domain"/>
    <property type="match status" value="1"/>
</dbReference>
<evidence type="ECO:0000259" key="10">
    <source>
        <dbReference type="PROSITE" id="PS51464"/>
    </source>
</evidence>
<evidence type="ECO:0000256" key="1">
    <source>
        <dbReference type="ARBA" id="ARBA00000348"/>
    </source>
</evidence>
<dbReference type="InterPro" id="IPR004515">
    <property type="entry name" value="Phosphoheptose_Isoase"/>
</dbReference>
<dbReference type="PANTHER" id="PTHR30390">
    <property type="entry name" value="SEDOHEPTULOSE 7-PHOSPHATE ISOMERASE / DNAA INITIATOR-ASSOCIATING FACTOR FOR REPLICATION INITIATION"/>
    <property type="match status" value="1"/>
</dbReference>
<protein>
    <recommendedName>
        <fullName evidence="9">Phosphoheptose isomerase</fullName>
        <ecNumber evidence="9">5.3.1.28</ecNumber>
    </recommendedName>
    <alternativeName>
        <fullName evidence="9">Sedoheptulose 7-phosphate isomerase</fullName>
    </alternativeName>
</protein>
<feature type="binding site" evidence="9">
    <location>
        <position position="177"/>
    </location>
    <ligand>
        <name>Zn(2+)</name>
        <dbReference type="ChEBI" id="CHEBI:29105"/>
    </ligand>
</feature>
<feature type="binding site" evidence="9">
    <location>
        <position position="169"/>
    </location>
    <ligand>
        <name>substrate</name>
    </ligand>
</feature>
<feature type="binding site" evidence="9">
    <location>
        <position position="62"/>
    </location>
    <ligand>
        <name>substrate</name>
    </ligand>
</feature>
<keyword evidence="6 9" id="KW-0862">Zinc</keyword>
<comment type="caution">
    <text evidence="11">The sequence shown here is derived from an EMBL/GenBank/DDBJ whole genome shotgun (WGS) entry which is preliminary data.</text>
</comment>
<evidence type="ECO:0000256" key="7">
    <source>
        <dbReference type="ARBA" id="ARBA00023235"/>
    </source>
</evidence>
<evidence type="ECO:0000256" key="4">
    <source>
        <dbReference type="ARBA" id="ARBA00022490"/>
    </source>
</evidence>